<reference evidence="1 2" key="1">
    <citation type="submission" date="2021-06" db="EMBL/GenBank/DDBJ databases">
        <authorList>
            <person name="Kallberg Y."/>
            <person name="Tangrot J."/>
            <person name="Rosling A."/>
        </authorList>
    </citation>
    <scope>NUCLEOTIDE SEQUENCE [LARGE SCALE GENOMIC DNA]</scope>
    <source>
        <strain evidence="1 2">120-4 pot B 10/14</strain>
    </source>
</reference>
<feature type="non-terminal residue" evidence="1">
    <location>
        <position position="1"/>
    </location>
</feature>
<evidence type="ECO:0000313" key="2">
    <source>
        <dbReference type="Proteomes" id="UP000789901"/>
    </source>
</evidence>
<keyword evidence="2" id="KW-1185">Reference proteome</keyword>
<proteinExistence type="predicted"/>
<dbReference type="EMBL" id="CAJVQB010114677">
    <property type="protein sequence ID" value="CAG8852645.1"/>
    <property type="molecule type" value="Genomic_DNA"/>
</dbReference>
<name>A0ABN7XDD9_GIGMA</name>
<organism evidence="1 2">
    <name type="scientific">Gigaspora margarita</name>
    <dbReference type="NCBI Taxonomy" id="4874"/>
    <lineage>
        <taxon>Eukaryota</taxon>
        <taxon>Fungi</taxon>
        <taxon>Fungi incertae sedis</taxon>
        <taxon>Mucoromycota</taxon>
        <taxon>Glomeromycotina</taxon>
        <taxon>Glomeromycetes</taxon>
        <taxon>Diversisporales</taxon>
        <taxon>Gigasporaceae</taxon>
        <taxon>Gigaspora</taxon>
    </lineage>
</organism>
<evidence type="ECO:0000313" key="1">
    <source>
        <dbReference type="EMBL" id="CAG8852645.1"/>
    </source>
</evidence>
<sequence>ISNMLQPTMLYMLRVFQSQQTVLKVANIQVHTTQPKDRTTKIGQKYWEFPEGLNSLSIKSKVLCTDSELYIVLVEHFWFCNLHNTALR</sequence>
<dbReference type="Proteomes" id="UP000789901">
    <property type="component" value="Unassembled WGS sequence"/>
</dbReference>
<protein>
    <submittedName>
        <fullName evidence="1">11498_t:CDS:1</fullName>
    </submittedName>
</protein>
<gene>
    <name evidence="1" type="ORF">GMARGA_LOCUS41466</name>
</gene>
<comment type="caution">
    <text evidence="1">The sequence shown here is derived from an EMBL/GenBank/DDBJ whole genome shotgun (WGS) entry which is preliminary data.</text>
</comment>
<feature type="non-terminal residue" evidence="1">
    <location>
        <position position="88"/>
    </location>
</feature>
<accession>A0ABN7XDD9</accession>